<evidence type="ECO:0000313" key="5">
    <source>
        <dbReference type="Proteomes" id="UP001235939"/>
    </source>
</evidence>
<dbReference type="Pfam" id="PF01498">
    <property type="entry name" value="HTH_Tnp_Tc3_2"/>
    <property type="match status" value="1"/>
</dbReference>
<dbReference type="Gene3D" id="3.30.420.10">
    <property type="entry name" value="Ribonuclease H-like superfamily/Ribonuclease H"/>
    <property type="match status" value="1"/>
</dbReference>
<evidence type="ECO:0000256" key="1">
    <source>
        <dbReference type="ARBA" id="ARBA00004123"/>
    </source>
</evidence>
<dbReference type="EMBL" id="CP092878">
    <property type="protein sequence ID" value="UYV78681.1"/>
    <property type="molecule type" value="Genomic_DNA"/>
</dbReference>
<name>A0ABY6LBX7_9ARAC</name>
<accession>A0ABY6LBX7</accession>
<evidence type="ECO:0000313" key="4">
    <source>
        <dbReference type="EMBL" id="UYV78681.1"/>
    </source>
</evidence>
<dbReference type="SUPFAM" id="SSF46689">
    <property type="entry name" value="Homeodomain-like"/>
    <property type="match status" value="1"/>
</dbReference>
<keyword evidence="5" id="KW-1185">Reference proteome</keyword>
<sequence length="402" mass="46142">MNEAYENEKLSRTQVYFWYKRFKDGRKNIADDSRSGRPLTSTTDRNIGQATIAHIFTYALKKVKDLKSSSVQAQVRSSLDCSLQGPKHGANTIEADTHLGASTVHRLWRRWLEQGNVAIYRNVGAIRVTSARVDRRILRQAVAAPQATCTAILQHVQDTLDHSISTRTISRRLVANGLHSCRPLRRLPLTLPYRGQRLEWCRARSTWMTEWHRVVFSDESRFCLSSDSRRVRVWRRRGERSNPAAIVERSTVGQRGIMVWGAIAYDSRSPLLRIQGTMTAQRYVDYVLRAVTLPYLQGVPNALYQQDNARPHTARISQQALQDVHILPWPPYSPDLSPIEHVWDIIGRRLHALPQPRSEDELWQMVEREWRAIPQDAIRTLIDSLPRRVAACIAVRGGPTCY</sequence>
<dbReference type="Proteomes" id="UP001235939">
    <property type="component" value="Chromosome 16"/>
</dbReference>
<feature type="domain" description="Tc1-like transposase DDE" evidence="3">
    <location>
        <begin position="213"/>
        <end position="362"/>
    </location>
</feature>
<reference evidence="4 5" key="1">
    <citation type="submission" date="2022-01" db="EMBL/GenBank/DDBJ databases">
        <title>A chromosomal length assembly of Cordylochernes scorpioides.</title>
        <authorList>
            <person name="Zeh D."/>
            <person name="Zeh J."/>
        </authorList>
    </citation>
    <scope>NUCLEOTIDE SEQUENCE [LARGE SCALE GENOMIC DNA]</scope>
    <source>
        <strain evidence="4">IN4F17</strain>
        <tissue evidence="4">Whole Body</tissue>
    </source>
</reference>
<organism evidence="4 5">
    <name type="scientific">Cordylochernes scorpioides</name>
    <dbReference type="NCBI Taxonomy" id="51811"/>
    <lineage>
        <taxon>Eukaryota</taxon>
        <taxon>Metazoa</taxon>
        <taxon>Ecdysozoa</taxon>
        <taxon>Arthropoda</taxon>
        <taxon>Chelicerata</taxon>
        <taxon>Arachnida</taxon>
        <taxon>Pseudoscorpiones</taxon>
        <taxon>Cheliferoidea</taxon>
        <taxon>Chernetidae</taxon>
        <taxon>Cordylochernes</taxon>
    </lineage>
</organism>
<protein>
    <submittedName>
        <fullName evidence="4">Transposase</fullName>
    </submittedName>
</protein>
<dbReference type="InterPro" id="IPR002492">
    <property type="entry name" value="Transposase_Tc1-like"/>
</dbReference>
<comment type="subcellular location">
    <subcellularLocation>
        <location evidence="1">Nucleus</location>
    </subcellularLocation>
</comment>
<dbReference type="PANTHER" id="PTHR23022">
    <property type="entry name" value="TRANSPOSABLE ELEMENT-RELATED"/>
    <property type="match status" value="1"/>
</dbReference>
<dbReference type="InterPro" id="IPR052338">
    <property type="entry name" value="Transposase_5"/>
</dbReference>
<evidence type="ECO:0000259" key="2">
    <source>
        <dbReference type="Pfam" id="PF01498"/>
    </source>
</evidence>
<feature type="domain" description="Transposase Tc1-like" evidence="2">
    <location>
        <begin position="134"/>
        <end position="203"/>
    </location>
</feature>
<dbReference type="InterPro" id="IPR009057">
    <property type="entry name" value="Homeodomain-like_sf"/>
</dbReference>
<proteinExistence type="predicted"/>
<dbReference type="InterPro" id="IPR036397">
    <property type="entry name" value="RNaseH_sf"/>
</dbReference>
<dbReference type="PANTHER" id="PTHR23022:SF135">
    <property type="entry name" value="SI:DKEY-77F5.3"/>
    <property type="match status" value="1"/>
</dbReference>
<gene>
    <name evidence="4" type="ORF">LAZ67_16002370</name>
</gene>
<dbReference type="Pfam" id="PF13358">
    <property type="entry name" value="DDE_3"/>
    <property type="match status" value="1"/>
</dbReference>
<evidence type="ECO:0000259" key="3">
    <source>
        <dbReference type="Pfam" id="PF13358"/>
    </source>
</evidence>
<dbReference type="InterPro" id="IPR038717">
    <property type="entry name" value="Tc1-like_DDE_dom"/>
</dbReference>